<sequence length="421" mass="46675">MRTLKLFYLLILCTSIPSMAEPSVNVSGFGALGIVVNDSDQFGYRSDFSKPEVVTADDIDIKQTSKLGVQIDFIASPTVDAVFQAIYRDQHDVSVDNLVNLAFVRYSPNADWSFRLGRTAYDLFLLTEYRDIDFALPWAHVPSEIYAMIPHRFIDGADITHSRRWGNMTLSGKIFAGESEYGVAAYDTDDVVDLNLDNIIGLALDAQTIDWDLALNHTRVKFDSSLISPLSNGLLLLNQQVPMASMLWPTITAVAQGLEINNSEGRYTSIGGQYRFDTVTLMSELAHTESDNLVVDNIRSGYFSAIYHAGNHNWFATIAASRAGKFHFGMVNEAALSQIPGAAEALANARFFLNFYCVNQTTLSLGWRWDFAENVSLKMQWDHTKIVEGGSSLRHSPVIGAHSNAPRGHVNTFFSNVSVAF</sequence>
<accession>A0ABT3P9Q9</accession>
<organism evidence="2 3">
    <name type="scientific">Alteromonas aquimaris</name>
    <dbReference type="NCBI Taxonomy" id="2998417"/>
    <lineage>
        <taxon>Bacteria</taxon>
        <taxon>Pseudomonadati</taxon>
        <taxon>Pseudomonadota</taxon>
        <taxon>Gammaproteobacteria</taxon>
        <taxon>Alteromonadales</taxon>
        <taxon>Alteromonadaceae</taxon>
        <taxon>Alteromonas/Salinimonas group</taxon>
        <taxon>Alteromonas</taxon>
    </lineage>
</organism>
<dbReference type="SUPFAM" id="SSF56935">
    <property type="entry name" value="Porins"/>
    <property type="match status" value="1"/>
</dbReference>
<protein>
    <recommendedName>
        <fullName evidence="4">Porin</fullName>
    </recommendedName>
</protein>
<keyword evidence="3" id="KW-1185">Reference proteome</keyword>
<gene>
    <name evidence="2" type="ORF">OPS25_13465</name>
</gene>
<feature type="signal peptide" evidence="1">
    <location>
        <begin position="1"/>
        <end position="20"/>
    </location>
</feature>
<dbReference type="EMBL" id="JAPFRD010000011">
    <property type="protein sequence ID" value="MCW8109513.1"/>
    <property type="molecule type" value="Genomic_DNA"/>
</dbReference>
<evidence type="ECO:0000256" key="1">
    <source>
        <dbReference type="SAM" id="SignalP"/>
    </source>
</evidence>
<comment type="caution">
    <text evidence="2">The sequence shown here is derived from an EMBL/GenBank/DDBJ whole genome shotgun (WGS) entry which is preliminary data.</text>
</comment>
<evidence type="ECO:0008006" key="4">
    <source>
        <dbReference type="Google" id="ProtNLM"/>
    </source>
</evidence>
<keyword evidence="1" id="KW-0732">Signal</keyword>
<dbReference type="Proteomes" id="UP001142810">
    <property type="component" value="Unassembled WGS sequence"/>
</dbReference>
<proteinExistence type="predicted"/>
<name>A0ABT3P9Q9_9ALTE</name>
<dbReference type="RefSeq" id="WP_265618298.1">
    <property type="nucleotide sequence ID" value="NZ_JAPFRD010000011.1"/>
</dbReference>
<evidence type="ECO:0000313" key="2">
    <source>
        <dbReference type="EMBL" id="MCW8109513.1"/>
    </source>
</evidence>
<reference evidence="2" key="1">
    <citation type="submission" date="2022-11" db="EMBL/GenBank/DDBJ databases">
        <title>Alteromonas sp. nov., isolated from sea water of the Qingdao.</title>
        <authorList>
            <person name="Wang Q."/>
        </authorList>
    </citation>
    <scope>NUCLEOTIDE SEQUENCE</scope>
    <source>
        <strain evidence="2">ASW11-7</strain>
    </source>
</reference>
<feature type="chain" id="PRO_5047136818" description="Porin" evidence="1">
    <location>
        <begin position="21"/>
        <end position="421"/>
    </location>
</feature>
<evidence type="ECO:0000313" key="3">
    <source>
        <dbReference type="Proteomes" id="UP001142810"/>
    </source>
</evidence>